<dbReference type="PANTHER" id="PTHR12378:SF7">
    <property type="entry name" value="DESUMOYLATING ISOPEPTIDASE 1"/>
    <property type="match status" value="1"/>
</dbReference>
<dbReference type="Proteomes" id="UP000266723">
    <property type="component" value="Unassembled WGS sequence"/>
</dbReference>
<sequence length="271" mass="29623">VVNSVSRIFRDMAEIWQEAHKVTLNVYDLSRGLARQLSASLLGKVIEGVWHTGIVVYGNEYFFGGGIQHLPAGTTPYGAPLRTVEMGETHVPKDVFEMYLEEISPRYTAESYNLLTHNCNNFSSEVSQFLVGKGIPDYILQLPSEVMNSPMGGLLMPMVQNLEATLRAGAVPNAPQFRPQPQPLGASSKDEGPKPSNKLEKASESPVVVQPSASKEKVKEEPLGDARTKIQEEITHEFASLMAQGTLRASEAATIATKRVMQKYGHLNAAA</sequence>
<feature type="domain" description="PPPDE" evidence="5">
    <location>
        <begin position="20"/>
        <end position="160"/>
    </location>
</feature>
<keyword evidence="3" id="KW-0378">Hydrolase</keyword>
<evidence type="ECO:0000259" key="5">
    <source>
        <dbReference type="PROSITE" id="PS51858"/>
    </source>
</evidence>
<protein>
    <recommendedName>
        <fullName evidence="5">PPPDE domain-containing protein</fullName>
    </recommendedName>
</protein>
<name>A0ABQ7BGT7_BRACR</name>
<accession>A0ABQ7BGT7</accession>
<comment type="caution">
    <text evidence="6">The sequence shown here is derived from an EMBL/GenBank/DDBJ whole genome shotgun (WGS) entry which is preliminary data.</text>
</comment>
<gene>
    <name evidence="6" type="ORF">DY000_02043717</name>
</gene>
<reference evidence="6 7" key="1">
    <citation type="journal article" date="2020" name="BMC Genomics">
        <title>Intraspecific diversification of the crop wild relative Brassica cretica Lam. using demographic model selection.</title>
        <authorList>
            <person name="Kioukis A."/>
            <person name="Michalopoulou V.A."/>
            <person name="Briers L."/>
            <person name="Pirintsos S."/>
            <person name="Studholme D.J."/>
            <person name="Pavlidis P."/>
            <person name="Sarris P.F."/>
        </authorList>
    </citation>
    <scope>NUCLEOTIDE SEQUENCE [LARGE SCALE GENOMIC DNA]</scope>
    <source>
        <strain evidence="7">cv. PFS-1207/04</strain>
    </source>
</reference>
<dbReference type="InterPro" id="IPR042266">
    <property type="entry name" value="PPPDE_sf"/>
</dbReference>
<comment type="similarity">
    <text evidence="1">Belongs to the DeSI family.</text>
</comment>
<evidence type="ECO:0000313" key="7">
    <source>
        <dbReference type="Proteomes" id="UP000266723"/>
    </source>
</evidence>
<evidence type="ECO:0000256" key="4">
    <source>
        <dbReference type="SAM" id="MobiDB-lite"/>
    </source>
</evidence>
<feature type="compositionally biased region" description="Basic and acidic residues" evidence="4">
    <location>
        <begin position="188"/>
        <end position="203"/>
    </location>
</feature>
<dbReference type="InterPro" id="IPR008580">
    <property type="entry name" value="PPPDE_dom"/>
</dbReference>
<dbReference type="PROSITE" id="PS51858">
    <property type="entry name" value="PPPDE"/>
    <property type="match status" value="1"/>
</dbReference>
<dbReference type="PANTHER" id="PTHR12378">
    <property type="entry name" value="DESUMOYLATING ISOPEPTIDASE"/>
    <property type="match status" value="1"/>
</dbReference>
<dbReference type="Gene3D" id="3.90.1720.30">
    <property type="entry name" value="PPPDE domains"/>
    <property type="match status" value="1"/>
</dbReference>
<dbReference type="Pfam" id="PF05903">
    <property type="entry name" value="Peptidase_C97"/>
    <property type="match status" value="1"/>
</dbReference>
<dbReference type="SMART" id="SM01179">
    <property type="entry name" value="DUF862"/>
    <property type="match status" value="1"/>
</dbReference>
<evidence type="ECO:0000313" key="6">
    <source>
        <dbReference type="EMBL" id="KAF3531494.1"/>
    </source>
</evidence>
<evidence type="ECO:0000256" key="2">
    <source>
        <dbReference type="ARBA" id="ARBA00022670"/>
    </source>
</evidence>
<evidence type="ECO:0000256" key="3">
    <source>
        <dbReference type="ARBA" id="ARBA00022801"/>
    </source>
</evidence>
<keyword evidence="2" id="KW-0645">Protease</keyword>
<feature type="region of interest" description="Disordered" evidence="4">
    <location>
        <begin position="172"/>
        <end position="230"/>
    </location>
</feature>
<keyword evidence="7" id="KW-1185">Reference proteome</keyword>
<feature type="non-terminal residue" evidence="6">
    <location>
        <position position="1"/>
    </location>
</feature>
<evidence type="ECO:0000256" key="1">
    <source>
        <dbReference type="ARBA" id="ARBA00008140"/>
    </source>
</evidence>
<organism evidence="6 7">
    <name type="scientific">Brassica cretica</name>
    <name type="common">Mustard</name>
    <dbReference type="NCBI Taxonomy" id="69181"/>
    <lineage>
        <taxon>Eukaryota</taxon>
        <taxon>Viridiplantae</taxon>
        <taxon>Streptophyta</taxon>
        <taxon>Embryophyta</taxon>
        <taxon>Tracheophyta</taxon>
        <taxon>Spermatophyta</taxon>
        <taxon>Magnoliopsida</taxon>
        <taxon>eudicotyledons</taxon>
        <taxon>Gunneridae</taxon>
        <taxon>Pentapetalae</taxon>
        <taxon>rosids</taxon>
        <taxon>malvids</taxon>
        <taxon>Brassicales</taxon>
        <taxon>Brassicaceae</taxon>
        <taxon>Brassiceae</taxon>
        <taxon>Brassica</taxon>
    </lineage>
</organism>
<feature type="compositionally biased region" description="Basic and acidic residues" evidence="4">
    <location>
        <begin position="214"/>
        <end position="230"/>
    </location>
</feature>
<dbReference type="EMBL" id="QGKV02001507">
    <property type="protein sequence ID" value="KAF3531494.1"/>
    <property type="molecule type" value="Genomic_DNA"/>
</dbReference>
<proteinExistence type="inferred from homology"/>